<dbReference type="Proteomes" id="UP000299102">
    <property type="component" value="Unassembled WGS sequence"/>
</dbReference>
<protein>
    <submittedName>
        <fullName evidence="1">Uncharacterized protein</fullName>
    </submittedName>
</protein>
<gene>
    <name evidence="1" type="ORF">EVAR_67651_1</name>
</gene>
<evidence type="ECO:0000313" key="1">
    <source>
        <dbReference type="EMBL" id="GBP84052.1"/>
    </source>
</evidence>
<organism evidence="1 2">
    <name type="scientific">Eumeta variegata</name>
    <name type="common">Bagworm moth</name>
    <name type="synonym">Eumeta japonica</name>
    <dbReference type="NCBI Taxonomy" id="151549"/>
    <lineage>
        <taxon>Eukaryota</taxon>
        <taxon>Metazoa</taxon>
        <taxon>Ecdysozoa</taxon>
        <taxon>Arthropoda</taxon>
        <taxon>Hexapoda</taxon>
        <taxon>Insecta</taxon>
        <taxon>Pterygota</taxon>
        <taxon>Neoptera</taxon>
        <taxon>Endopterygota</taxon>
        <taxon>Lepidoptera</taxon>
        <taxon>Glossata</taxon>
        <taxon>Ditrysia</taxon>
        <taxon>Tineoidea</taxon>
        <taxon>Psychidae</taxon>
        <taxon>Oiketicinae</taxon>
        <taxon>Eumeta</taxon>
    </lineage>
</organism>
<accession>A0A4C1Z9Q6</accession>
<dbReference type="AlphaFoldDB" id="A0A4C1Z9Q6"/>
<proteinExistence type="predicted"/>
<sequence>MVADVLSALMTTDFSGLPALPQCRFCDTKMQSRAYCAHVVLAVAGGHLVTNGRRHLITLIFLFGTVLEIGFRGNIINFVCEVASILRYYAASRNTSRIVTFYLKRHRSEHISLDGKYGTLTTSALGWGAAIPAPLTVDNKNAANLRTQCRHLLPRLKMIPVIYNGRFRPAPPLPVSTRRRPAGTNKVAGAAARFTEAVSTSPAHPFPERAYAAYR</sequence>
<keyword evidence="2" id="KW-1185">Reference proteome</keyword>
<comment type="caution">
    <text evidence="1">The sequence shown here is derived from an EMBL/GenBank/DDBJ whole genome shotgun (WGS) entry which is preliminary data.</text>
</comment>
<dbReference type="EMBL" id="BGZK01001656">
    <property type="protein sequence ID" value="GBP84052.1"/>
    <property type="molecule type" value="Genomic_DNA"/>
</dbReference>
<evidence type="ECO:0000313" key="2">
    <source>
        <dbReference type="Proteomes" id="UP000299102"/>
    </source>
</evidence>
<name>A0A4C1Z9Q6_EUMVA</name>
<reference evidence="1 2" key="1">
    <citation type="journal article" date="2019" name="Commun. Biol.">
        <title>The bagworm genome reveals a unique fibroin gene that provides high tensile strength.</title>
        <authorList>
            <person name="Kono N."/>
            <person name="Nakamura H."/>
            <person name="Ohtoshi R."/>
            <person name="Tomita M."/>
            <person name="Numata K."/>
            <person name="Arakawa K."/>
        </authorList>
    </citation>
    <scope>NUCLEOTIDE SEQUENCE [LARGE SCALE GENOMIC DNA]</scope>
</reference>